<comment type="caution">
    <text evidence="1">The sequence shown here is derived from an EMBL/GenBank/DDBJ whole genome shotgun (WGS) entry which is preliminary data.</text>
</comment>
<dbReference type="Proteomes" id="UP001500298">
    <property type="component" value="Unassembled WGS sequence"/>
</dbReference>
<dbReference type="EMBL" id="BAABJX010000051">
    <property type="protein sequence ID" value="GAA4844229.1"/>
    <property type="molecule type" value="Genomic_DNA"/>
</dbReference>
<evidence type="ECO:0000313" key="1">
    <source>
        <dbReference type="EMBL" id="GAA4844229.1"/>
    </source>
</evidence>
<protein>
    <recommendedName>
        <fullName evidence="3">Secreted protein</fullName>
    </recommendedName>
</protein>
<organism evidence="1 2">
    <name type="scientific">Algivirga pacifica</name>
    <dbReference type="NCBI Taxonomy" id="1162670"/>
    <lineage>
        <taxon>Bacteria</taxon>
        <taxon>Pseudomonadati</taxon>
        <taxon>Bacteroidota</taxon>
        <taxon>Cytophagia</taxon>
        <taxon>Cytophagales</taxon>
        <taxon>Flammeovirgaceae</taxon>
        <taxon>Algivirga</taxon>
    </lineage>
</organism>
<keyword evidence="2" id="KW-1185">Reference proteome</keyword>
<accession>A0ABP9DG32</accession>
<evidence type="ECO:0000313" key="2">
    <source>
        <dbReference type="Proteomes" id="UP001500298"/>
    </source>
</evidence>
<evidence type="ECO:0008006" key="3">
    <source>
        <dbReference type="Google" id="ProtNLM"/>
    </source>
</evidence>
<gene>
    <name evidence="1" type="ORF">GCM10023331_31370</name>
</gene>
<name>A0ABP9DG32_9BACT</name>
<sequence length="71" mass="8217">MLRTVESYVVLLSSVRSTVRCVLCLRNEQKKVSVHAHINVYFSQHTEGETQQHKVLLNSEALNNLVTDRFF</sequence>
<proteinExistence type="predicted"/>
<reference evidence="2" key="1">
    <citation type="journal article" date="2019" name="Int. J. Syst. Evol. Microbiol.">
        <title>The Global Catalogue of Microorganisms (GCM) 10K type strain sequencing project: providing services to taxonomists for standard genome sequencing and annotation.</title>
        <authorList>
            <consortium name="The Broad Institute Genomics Platform"/>
            <consortium name="The Broad Institute Genome Sequencing Center for Infectious Disease"/>
            <person name="Wu L."/>
            <person name="Ma J."/>
        </authorList>
    </citation>
    <scope>NUCLEOTIDE SEQUENCE [LARGE SCALE GENOMIC DNA]</scope>
    <source>
        <strain evidence="2">JCM 18326</strain>
    </source>
</reference>